<dbReference type="RefSeq" id="WP_151852588.1">
    <property type="nucleotide sequence ID" value="NZ_CP103250.1"/>
</dbReference>
<dbReference type="EMBL" id="WCUV01000012">
    <property type="protein sequence ID" value="KAB4088940.1"/>
    <property type="molecule type" value="Genomic_DNA"/>
</dbReference>
<comment type="caution">
    <text evidence="1">The sequence shown here is derived from an EMBL/GenBank/DDBJ whole genome shotgun (WGS) entry which is preliminary data.</text>
</comment>
<dbReference type="Proteomes" id="UP000432488">
    <property type="component" value="Unassembled WGS sequence"/>
</dbReference>
<sequence>MMKTSKLAPIVIFAFNRPYALKTTLESLQANIESKSSILYVFVDGPRLDNSDDSNKVFQVQDLVRHINGFKQVHYVFSDKNKGLAKSIIDGTTEVLRIHGKAIVVEDDLFLSKSFLRYMNKMLDEYENDKRVMQISGYTTKINIPDDYSYDIYLNIRAQSWSWATWYDRWITVDWEVNDYIQLKAEKKMQKAFCKGGSDLFNMLRGYMEGRNNSWYIRFCYSMHKQQGYSICPIRSLVRNDGFTQEATHCNVYNRYKISFEEMHLGEFVTSPNIQPNKKIQKEAIKYWSLRWRLIGKFVTALLKLFK</sequence>
<reference evidence="1 2" key="1">
    <citation type="journal article" date="2019" name="Nat. Med.">
        <title>A library of human gut bacterial isolates paired with longitudinal multiomics data enables mechanistic microbiome research.</title>
        <authorList>
            <person name="Poyet M."/>
            <person name="Groussin M."/>
            <person name="Gibbons S.M."/>
            <person name="Avila-Pacheco J."/>
            <person name="Jiang X."/>
            <person name="Kearney S.M."/>
            <person name="Perrotta A.R."/>
            <person name="Berdy B."/>
            <person name="Zhao S."/>
            <person name="Lieberman T.D."/>
            <person name="Swanson P.K."/>
            <person name="Smith M."/>
            <person name="Roesemann S."/>
            <person name="Alexander J.E."/>
            <person name="Rich S.A."/>
            <person name="Livny J."/>
            <person name="Vlamakis H."/>
            <person name="Clish C."/>
            <person name="Bullock K."/>
            <person name="Deik A."/>
            <person name="Scott J."/>
            <person name="Pierce K.A."/>
            <person name="Xavier R.J."/>
            <person name="Alm E.J."/>
        </authorList>
    </citation>
    <scope>NUCLEOTIDE SEQUENCE [LARGE SCALE GENOMIC DNA]</scope>
    <source>
        <strain evidence="1 2">BIOML-A42</strain>
    </source>
</reference>
<dbReference type="InterPro" id="IPR029044">
    <property type="entry name" value="Nucleotide-diphossugar_trans"/>
</dbReference>
<accession>A0A7J5GFA1</accession>
<dbReference type="Gene3D" id="3.90.550.10">
    <property type="entry name" value="Spore Coat Polysaccharide Biosynthesis Protein SpsA, Chain A"/>
    <property type="match status" value="1"/>
</dbReference>
<evidence type="ECO:0000313" key="1">
    <source>
        <dbReference type="EMBL" id="KAB4088940.1"/>
    </source>
</evidence>
<gene>
    <name evidence="1" type="ORF">GAQ56_16325</name>
</gene>
<dbReference type="AlphaFoldDB" id="A0A7J5GFA1"/>
<dbReference type="GO" id="GO:0016740">
    <property type="term" value="F:transferase activity"/>
    <property type="evidence" value="ECO:0007669"/>
    <property type="project" value="UniProtKB-KW"/>
</dbReference>
<name>A0A7J5GFA1_BACUN</name>
<organism evidence="1 2">
    <name type="scientific">Bacteroides uniformis</name>
    <dbReference type="NCBI Taxonomy" id="820"/>
    <lineage>
        <taxon>Bacteria</taxon>
        <taxon>Pseudomonadati</taxon>
        <taxon>Bacteroidota</taxon>
        <taxon>Bacteroidia</taxon>
        <taxon>Bacteroidales</taxon>
        <taxon>Bacteroidaceae</taxon>
        <taxon>Bacteroides</taxon>
    </lineage>
</organism>
<proteinExistence type="predicted"/>
<dbReference type="SUPFAM" id="SSF53448">
    <property type="entry name" value="Nucleotide-diphospho-sugar transferases"/>
    <property type="match status" value="1"/>
</dbReference>
<protein>
    <submittedName>
        <fullName evidence="1">Glycosyl transferase</fullName>
    </submittedName>
</protein>
<evidence type="ECO:0000313" key="2">
    <source>
        <dbReference type="Proteomes" id="UP000432488"/>
    </source>
</evidence>
<keyword evidence="1" id="KW-0808">Transferase</keyword>